<comment type="caution">
    <text evidence="2">The sequence shown here is derived from an EMBL/GenBank/DDBJ whole genome shotgun (WGS) entry which is preliminary data.</text>
</comment>
<dbReference type="PANTHER" id="PTHR38790">
    <property type="entry name" value="2EXR DOMAIN-CONTAINING PROTEIN-RELATED"/>
    <property type="match status" value="1"/>
</dbReference>
<sequence length="506" mass="58266">MPAIAALDGPHPNQAVTQHNFDIFHPFLRLPVELRVMVYEFVAQVNGPIRPQQVAKGSNKFAWDKRTKIETRNSDIYVSLEKPTPIQNLTITNLARASWLVHDELEDNPVFYRVNSFLFSGLWQLHHFLAAITPARRGYIRHITVKDQIRFSYDETPFTSRYANVLPLLQQCHDIRHIVLRIKEKESYQDELLDSPVVHVASQLSRLLRWLGGSSPRDTHAFLRMPSLEIVLNYHLVPYNRQPQDTSSNDSGVTIGPKWDGTELQGDLAELVRFGLGAEIAEIGKFMASKMKFLARNPIEFTEEQLKKCIAAAGIHFPGEDRVHQNVLASNIGTVSSRTRQRRNKASFNVSRGRVERPTGRYDSEGLLTDPFYIVDIRLVDSDIECEVRFDNGNKSWEPLHAVSTNEGIRYLGNLYRAKLRLAARDWQVMQGLPSPRDITTVTDGYRKMAEEKPRPEIWEAYRRMWTSLQNRYDAYMKKWARDSKAQKGKQQEQDKARKKTGRGNK</sequence>
<dbReference type="EMBL" id="JAPCWZ010000003">
    <property type="protein sequence ID" value="KAK8874659.1"/>
    <property type="molecule type" value="Genomic_DNA"/>
</dbReference>
<accession>A0ABR2JA42</accession>
<gene>
    <name evidence="2" type="ORF">PGQ11_005173</name>
</gene>
<dbReference type="Proteomes" id="UP001390339">
    <property type="component" value="Unassembled WGS sequence"/>
</dbReference>
<keyword evidence="3" id="KW-1185">Reference proteome</keyword>
<feature type="compositionally biased region" description="Basic and acidic residues" evidence="1">
    <location>
        <begin position="482"/>
        <end position="496"/>
    </location>
</feature>
<proteinExistence type="predicted"/>
<dbReference type="PANTHER" id="PTHR38790:SF4">
    <property type="entry name" value="2EXR DOMAIN-CONTAINING PROTEIN"/>
    <property type="match status" value="1"/>
</dbReference>
<name>A0ABR2JA42_9PEZI</name>
<organism evidence="2 3">
    <name type="scientific">Apiospora arundinis</name>
    <dbReference type="NCBI Taxonomy" id="335852"/>
    <lineage>
        <taxon>Eukaryota</taxon>
        <taxon>Fungi</taxon>
        <taxon>Dikarya</taxon>
        <taxon>Ascomycota</taxon>
        <taxon>Pezizomycotina</taxon>
        <taxon>Sordariomycetes</taxon>
        <taxon>Xylariomycetidae</taxon>
        <taxon>Amphisphaeriales</taxon>
        <taxon>Apiosporaceae</taxon>
        <taxon>Apiospora</taxon>
    </lineage>
</organism>
<feature type="compositionally biased region" description="Basic residues" evidence="1">
    <location>
        <begin position="497"/>
        <end position="506"/>
    </location>
</feature>
<reference evidence="2 3" key="1">
    <citation type="journal article" date="2024" name="IMA Fungus">
        <title>Apiospora arundinis, a panoply of carbohydrate-active enzymes and secondary metabolites.</title>
        <authorList>
            <person name="Sorensen T."/>
            <person name="Petersen C."/>
            <person name="Muurmann A.T."/>
            <person name="Christiansen J.V."/>
            <person name="Brundto M.L."/>
            <person name="Overgaard C.K."/>
            <person name="Boysen A.T."/>
            <person name="Wollenberg R.D."/>
            <person name="Larsen T.O."/>
            <person name="Sorensen J.L."/>
            <person name="Nielsen K.L."/>
            <person name="Sondergaard T.E."/>
        </authorList>
    </citation>
    <scope>NUCLEOTIDE SEQUENCE [LARGE SCALE GENOMIC DNA]</scope>
    <source>
        <strain evidence="2 3">AAU 773</strain>
    </source>
</reference>
<protein>
    <submittedName>
        <fullName evidence="2">Uncharacterized protein</fullName>
    </submittedName>
</protein>
<feature type="region of interest" description="Disordered" evidence="1">
    <location>
        <begin position="482"/>
        <end position="506"/>
    </location>
</feature>
<evidence type="ECO:0000313" key="2">
    <source>
        <dbReference type="EMBL" id="KAK8874659.1"/>
    </source>
</evidence>
<evidence type="ECO:0000256" key="1">
    <source>
        <dbReference type="SAM" id="MobiDB-lite"/>
    </source>
</evidence>
<evidence type="ECO:0000313" key="3">
    <source>
        <dbReference type="Proteomes" id="UP001390339"/>
    </source>
</evidence>